<comment type="caution">
    <text evidence="1">The sequence shown here is derived from an EMBL/GenBank/DDBJ whole genome shotgun (WGS) entry which is preliminary data.</text>
</comment>
<proteinExistence type="predicted"/>
<protein>
    <submittedName>
        <fullName evidence="1">Uncharacterized protein</fullName>
    </submittedName>
</protein>
<organism evidence="1">
    <name type="scientific">marine sediment metagenome</name>
    <dbReference type="NCBI Taxonomy" id="412755"/>
    <lineage>
        <taxon>unclassified sequences</taxon>
        <taxon>metagenomes</taxon>
        <taxon>ecological metagenomes</taxon>
    </lineage>
</organism>
<evidence type="ECO:0000313" key="1">
    <source>
        <dbReference type="EMBL" id="KKN46605.1"/>
    </source>
</evidence>
<accession>A0A0F9QQV4</accession>
<dbReference type="AlphaFoldDB" id="A0A0F9QQV4"/>
<sequence>MADNSTNVGEAFKKDGFFIDVVAGDIVDTGTGPPTTIAIATSMWVPKGTVHNGTLLRAADDVGRRP</sequence>
<name>A0A0F9QQV4_9ZZZZ</name>
<gene>
    <name evidence="1" type="ORF">LCGC14_0671100</name>
</gene>
<reference evidence="1" key="1">
    <citation type="journal article" date="2015" name="Nature">
        <title>Complex archaea that bridge the gap between prokaryotes and eukaryotes.</title>
        <authorList>
            <person name="Spang A."/>
            <person name="Saw J.H."/>
            <person name="Jorgensen S.L."/>
            <person name="Zaremba-Niedzwiedzka K."/>
            <person name="Martijn J."/>
            <person name="Lind A.E."/>
            <person name="van Eijk R."/>
            <person name="Schleper C."/>
            <person name="Guy L."/>
            <person name="Ettema T.J."/>
        </authorList>
    </citation>
    <scope>NUCLEOTIDE SEQUENCE</scope>
</reference>
<dbReference type="EMBL" id="LAZR01001321">
    <property type="protein sequence ID" value="KKN46605.1"/>
    <property type="molecule type" value="Genomic_DNA"/>
</dbReference>